<dbReference type="Proteomes" id="UP000614334">
    <property type="component" value="Unassembled WGS sequence"/>
</dbReference>
<evidence type="ECO:0000256" key="1">
    <source>
        <dbReference type="SAM" id="MobiDB-lite"/>
    </source>
</evidence>
<organism evidence="2 3">
    <name type="scientific">Rhizoctonia solani</name>
    <dbReference type="NCBI Taxonomy" id="456999"/>
    <lineage>
        <taxon>Eukaryota</taxon>
        <taxon>Fungi</taxon>
        <taxon>Dikarya</taxon>
        <taxon>Basidiomycota</taxon>
        <taxon>Agaricomycotina</taxon>
        <taxon>Agaricomycetes</taxon>
        <taxon>Cantharellales</taxon>
        <taxon>Ceratobasidiaceae</taxon>
        <taxon>Rhizoctonia</taxon>
    </lineage>
</organism>
<evidence type="ECO:0000313" key="2">
    <source>
        <dbReference type="EMBL" id="KAF8749421.1"/>
    </source>
</evidence>
<dbReference type="SUPFAM" id="SSF54001">
    <property type="entry name" value="Cysteine proteinases"/>
    <property type="match status" value="1"/>
</dbReference>
<feature type="region of interest" description="Disordered" evidence="1">
    <location>
        <begin position="1"/>
        <end position="65"/>
    </location>
</feature>
<comment type="caution">
    <text evidence="2">The sequence shown here is derived from an EMBL/GenBank/DDBJ whole genome shotgun (WGS) entry which is preliminary data.</text>
</comment>
<feature type="compositionally biased region" description="Basic and acidic residues" evidence="1">
    <location>
        <begin position="130"/>
        <end position="147"/>
    </location>
</feature>
<feature type="compositionally biased region" description="Low complexity" evidence="1">
    <location>
        <begin position="34"/>
        <end position="44"/>
    </location>
</feature>
<sequence length="1471" mass="165609">MFHYSIWDTLPSETPSPRSVQTRESTPNLTAQRLSNQLQSSSPLPFTPLDGSPLPFQTPKRPRKSDEIELRFKRRMLHTFNESATSLEESVSSVHFPELTAEHTTNQTKLQTPSTPSCNANSSSSNPHALHSDAESKREQVGWRETKVTIPSSPAPSASSKEDSSNSDVDVVGLDDEDLNANKQESQIYSCMEGQLIAASSVSSLGNRSFAYSEDIIDLTSDSEDIDLNHGHSGYTCSNNQADIIEIDSDSDGPDHYANITNNEYSQYSNSKDTVKTESCTEWIPCLNTLDHNELMILSTCIEAWEPAINWEAQSDHNPLWDVLHSPLMGSHTLDQVTAYLVYVACRKRPKSLGGLCLLPASLSGAFRHENYAMDYTIWAHSASPESLAQLLTQRSMIWTHNLAPQIILIPIVDHKAMHCYLWYGKVIHNSILNKLDLSLQLLDSLPNPGSSEFNRRFVFVKKLVNYMLPHINGSIKGSLMDLPYYCQRPGSADCGYFVCQAVSALTMNHERALDDLIGITEIKGRVFQILQDCKDGALQNLSDGYIPHSSIVLHKSSTIAPPPWLGTLDQTANNHSDPNSEKKQTWNVPQIVRSLSEPSEDIPPEGLSGGWNEVFGERMERRFATVDPERFSGFLDGVENASYQIPQGMLYGVGGQLPQSLMKALLLEDDNTEEVSWLPGDHVQLDSDSDSLEEPNNSLAVPRFLKSLPYLGSEDDQNKALLTGCHERRPLRLNWARDPLPIEPESLTAGLTVDSLSLTVKSPQFTSNISLHVCPPRGSTLTTDIGLSVLINGKVTKLSHIPNFTWGHVGSANPFRINVFFPNYEKGKNAGGRYITMLNAQDCSLWYTEVVRQAIMQAEMRCAPQLRHAVTSLRQELPVTYSNAESLVNGGNQGRLHRGYPVCHEVFNIIALLAREIVENTRRLAKFKGFFFHIWGSGLKSLGHQIPNERGSALLCIFKEYPFVDWSLQNPQDIVVDIGLEINIKQEELSLDTNDLTLLWKLSVLKQLIWPAWRKGHVNSYMHSRVVAGLSAAPRSLISHSFYYSHAYMKDKVVTYRHRDSSIGIGFSPKDGLNNTDQYNNEIAKLTKGWTQSTGCYGVRLEWRCGIWASEQILRLDPSLWVQRFLMKGAILAFKTHHVVQLKVTFLRAYDYFFRRVQVLPAPQRRSEEVLLLAAVLHYLMHGLVKRPDEMSSSRYMAKGLGILSRAMSYGFASVNPAALSPDCCGMSRSLQFTEYKILQYSARHTPAGARLKPTLSLSKTDQFIIRALENMQQKNAAKRVMRTGKKLIQKSNNPTTPSNSAPRRLTTETEDFVFFDHLINEDLSGWLWSKFPIQDQTEAPNLRSFEGPFQLKLWKNSVGPGVKCESRISRAGFQNVISQLFPDDWVMKDRGQMWDSYQAVVLDPIIKRLEQEDEANRATRASGYRKSIQFVFGYWEFIPCIQGDQIWSYKGGGNNRVYMIYHNHSKKTK</sequence>
<feature type="compositionally biased region" description="Polar residues" evidence="1">
    <location>
        <begin position="11"/>
        <end position="33"/>
    </location>
</feature>
<reference evidence="2" key="1">
    <citation type="submission" date="2020-09" db="EMBL/GenBank/DDBJ databases">
        <title>Comparative genome analyses of four rice-infecting Rhizoctonia solani isolates reveal extensive enrichment of homogalacturonan modification genes.</title>
        <authorList>
            <person name="Lee D.-Y."/>
            <person name="Jeon J."/>
            <person name="Kim K.-T."/>
            <person name="Cheong K."/>
            <person name="Song H."/>
            <person name="Choi G."/>
            <person name="Ko J."/>
            <person name="Opiyo S.O."/>
            <person name="Zuo S."/>
            <person name="Madhav S."/>
            <person name="Lee Y.-H."/>
            <person name="Wang G.-L."/>
        </authorList>
    </citation>
    <scope>NUCLEOTIDE SEQUENCE</scope>
    <source>
        <strain evidence="2">AG1-IA B2</strain>
    </source>
</reference>
<proteinExistence type="predicted"/>
<feature type="region of interest" description="Disordered" evidence="1">
    <location>
        <begin position="103"/>
        <end position="171"/>
    </location>
</feature>
<feature type="compositionally biased region" description="Low complexity" evidence="1">
    <location>
        <begin position="112"/>
        <end position="129"/>
    </location>
</feature>
<dbReference type="InterPro" id="IPR038765">
    <property type="entry name" value="Papain-like_cys_pep_sf"/>
</dbReference>
<gene>
    <name evidence="2" type="ORF">RHS01_10101</name>
</gene>
<accession>A0A8H7M2T8</accession>
<name>A0A8H7M2T8_9AGAM</name>
<protein>
    <recommendedName>
        <fullName evidence="4">Ubiquitin-like protease family profile domain-containing protein</fullName>
    </recommendedName>
</protein>
<evidence type="ECO:0008006" key="4">
    <source>
        <dbReference type="Google" id="ProtNLM"/>
    </source>
</evidence>
<dbReference type="EMBL" id="JACYCF010000028">
    <property type="protein sequence ID" value="KAF8749421.1"/>
    <property type="molecule type" value="Genomic_DNA"/>
</dbReference>
<evidence type="ECO:0000313" key="3">
    <source>
        <dbReference type="Proteomes" id="UP000614334"/>
    </source>
</evidence>